<sequence>SAEKGESNLTSPEHLKGRPTMGVVKETISPGDGTNFPKRGDSLTMHYHGTLASNGKKFDASRDRGRPFKFTIGVGQVIQGWDEGVAKMSLGEKAMLRITSDYGYGSAGAGGVIPPNADLNFEVELLGINGKSERSTKIGNAEVDSCDRSSGRCRGLRARRAQGLTGWRELA</sequence>
<evidence type="ECO:0000313" key="8">
    <source>
        <dbReference type="EMBL" id="EJK72880.1"/>
    </source>
</evidence>
<evidence type="ECO:0000256" key="2">
    <source>
        <dbReference type="ARBA" id="ARBA00013194"/>
    </source>
</evidence>
<dbReference type="FunFam" id="3.10.50.40:FF:000025">
    <property type="entry name" value="Peptidylprolyl isomerase"/>
    <property type="match status" value="1"/>
</dbReference>
<feature type="domain" description="PPIase FKBP-type" evidence="7">
    <location>
        <begin position="40"/>
        <end position="129"/>
    </location>
</feature>
<keyword evidence="9" id="KW-1185">Reference proteome</keyword>
<comment type="caution">
    <text evidence="8">The sequence shown here is derived from an EMBL/GenBank/DDBJ whole genome shotgun (WGS) entry which is preliminary data.</text>
</comment>
<evidence type="ECO:0000313" key="9">
    <source>
        <dbReference type="Proteomes" id="UP000266841"/>
    </source>
</evidence>
<dbReference type="EMBL" id="AGNL01005164">
    <property type="protein sequence ID" value="EJK72880.1"/>
    <property type="molecule type" value="Genomic_DNA"/>
</dbReference>
<dbReference type="OrthoDB" id="1902587at2759"/>
<dbReference type="GO" id="GO:0003755">
    <property type="term" value="F:peptidyl-prolyl cis-trans isomerase activity"/>
    <property type="evidence" value="ECO:0007669"/>
    <property type="project" value="UniProtKB-KW"/>
</dbReference>
<dbReference type="OMA" id="HIMIESY"/>
<dbReference type="eggNOG" id="KOG0544">
    <property type="taxonomic scope" value="Eukaryota"/>
</dbReference>
<dbReference type="GO" id="GO:0005737">
    <property type="term" value="C:cytoplasm"/>
    <property type="evidence" value="ECO:0007669"/>
    <property type="project" value="TreeGrafter"/>
</dbReference>
<dbReference type="SUPFAM" id="SSF54534">
    <property type="entry name" value="FKBP-like"/>
    <property type="match status" value="1"/>
</dbReference>
<evidence type="ECO:0000256" key="3">
    <source>
        <dbReference type="ARBA" id="ARBA00023110"/>
    </source>
</evidence>
<dbReference type="EC" id="5.2.1.8" evidence="2 5"/>
<evidence type="ECO:0000256" key="5">
    <source>
        <dbReference type="PROSITE-ProRule" id="PRU00277"/>
    </source>
</evidence>
<comment type="catalytic activity">
    <reaction evidence="1 5">
        <text>[protein]-peptidylproline (omega=180) = [protein]-peptidylproline (omega=0)</text>
        <dbReference type="Rhea" id="RHEA:16237"/>
        <dbReference type="Rhea" id="RHEA-COMP:10747"/>
        <dbReference type="Rhea" id="RHEA-COMP:10748"/>
        <dbReference type="ChEBI" id="CHEBI:83833"/>
        <dbReference type="ChEBI" id="CHEBI:83834"/>
        <dbReference type="EC" id="5.2.1.8"/>
    </reaction>
</comment>
<dbReference type="PROSITE" id="PS50059">
    <property type="entry name" value="FKBP_PPIASE"/>
    <property type="match status" value="1"/>
</dbReference>
<keyword evidence="3 5" id="KW-0697">Rotamase</keyword>
<organism evidence="8 9">
    <name type="scientific">Thalassiosira oceanica</name>
    <name type="common">Marine diatom</name>
    <dbReference type="NCBI Taxonomy" id="159749"/>
    <lineage>
        <taxon>Eukaryota</taxon>
        <taxon>Sar</taxon>
        <taxon>Stramenopiles</taxon>
        <taxon>Ochrophyta</taxon>
        <taxon>Bacillariophyta</taxon>
        <taxon>Coscinodiscophyceae</taxon>
        <taxon>Thalassiosirophycidae</taxon>
        <taxon>Thalassiosirales</taxon>
        <taxon>Thalassiosiraceae</taxon>
        <taxon>Thalassiosira</taxon>
    </lineage>
</organism>
<name>K0T5E5_THAOC</name>
<reference evidence="8 9" key="1">
    <citation type="journal article" date="2012" name="Genome Biol.">
        <title>Genome and low-iron response of an oceanic diatom adapted to chronic iron limitation.</title>
        <authorList>
            <person name="Lommer M."/>
            <person name="Specht M."/>
            <person name="Roy A.S."/>
            <person name="Kraemer L."/>
            <person name="Andreson R."/>
            <person name="Gutowska M.A."/>
            <person name="Wolf J."/>
            <person name="Bergner S.V."/>
            <person name="Schilhabel M.B."/>
            <person name="Klostermeier U.C."/>
            <person name="Beiko R.G."/>
            <person name="Rosenstiel P."/>
            <person name="Hippler M."/>
            <person name="Laroche J."/>
        </authorList>
    </citation>
    <scope>NUCLEOTIDE SEQUENCE [LARGE SCALE GENOMIC DNA]</scope>
    <source>
        <strain evidence="8 9">CCMP1005</strain>
    </source>
</reference>
<dbReference type="InterPro" id="IPR001179">
    <property type="entry name" value="PPIase_FKBP_dom"/>
</dbReference>
<dbReference type="PANTHER" id="PTHR10516">
    <property type="entry name" value="PEPTIDYL-PROLYL CIS-TRANS ISOMERASE"/>
    <property type="match status" value="1"/>
</dbReference>
<feature type="non-terminal residue" evidence="8">
    <location>
        <position position="1"/>
    </location>
</feature>
<dbReference type="Gene3D" id="3.10.50.40">
    <property type="match status" value="1"/>
</dbReference>
<keyword evidence="4 5" id="KW-0413">Isomerase</keyword>
<proteinExistence type="predicted"/>
<protein>
    <recommendedName>
        <fullName evidence="2 5">peptidylprolyl isomerase</fullName>
        <ecNumber evidence="2 5">5.2.1.8</ecNumber>
    </recommendedName>
</protein>
<dbReference type="Pfam" id="PF00254">
    <property type="entry name" value="FKBP_C"/>
    <property type="match status" value="1"/>
</dbReference>
<evidence type="ECO:0000256" key="6">
    <source>
        <dbReference type="SAM" id="MobiDB-lite"/>
    </source>
</evidence>
<dbReference type="Proteomes" id="UP000266841">
    <property type="component" value="Unassembled WGS sequence"/>
</dbReference>
<dbReference type="InterPro" id="IPR050689">
    <property type="entry name" value="FKBP-type_PPIase"/>
</dbReference>
<evidence type="ECO:0000256" key="4">
    <source>
        <dbReference type="ARBA" id="ARBA00023235"/>
    </source>
</evidence>
<dbReference type="InterPro" id="IPR046357">
    <property type="entry name" value="PPIase_dom_sf"/>
</dbReference>
<accession>K0T5E5</accession>
<dbReference type="PANTHER" id="PTHR10516:SF443">
    <property type="entry name" value="FK506-BINDING PROTEIN 59-RELATED"/>
    <property type="match status" value="1"/>
</dbReference>
<evidence type="ECO:0000256" key="1">
    <source>
        <dbReference type="ARBA" id="ARBA00000971"/>
    </source>
</evidence>
<evidence type="ECO:0000259" key="7">
    <source>
        <dbReference type="PROSITE" id="PS50059"/>
    </source>
</evidence>
<gene>
    <name evidence="8" type="ORF">THAOC_05545</name>
</gene>
<dbReference type="AlphaFoldDB" id="K0T5E5"/>
<feature type="region of interest" description="Disordered" evidence="6">
    <location>
        <begin position="1"/>
        <end position="41"/>
    </location>
</feature>